<proteinExistence type="predicted"/>
<dbReference type="PANTHER" id="PTHR36766:SF70">
    <property type="entry name" value="DISEASE RESISTANCE PROTEIN RGA4"/>
    <property type="match status" value="1"/>
</dbReference>
<evidence type="ECO:0000256" key="1">
    <source>
        <dbReference type="ARBA" id="ARBA00022821"/>
    </source>
</evidence>
<name>A0A2P6S8L8_ROSCH</name>
<gene>
    <name evidence="2" type="ORF">RchiOBHm_Chr1g0320231</name>
</gene>
<dbReference type="PANTHER" id="PTHR36766">
    <property type="entry name" value="PLANT BROAD-SPECTRUM MILDEW RESISTANCE PROTEIN RPW8"/>
    <property type="match status" value="1"/>
</dbReference>
<evidence type="ECO:0000313" key="3">
    <source>
        <dbReference type="Proteomes" id="UP000238479"/>
    </source>
</evidence>
<dbReference type="InterPro" id="IPR032675">
    <property type="entry name" value="LRR_dom_sf"/>
</dbReference>
<evidence type="ECO:0000313" key="2">
    <source>
        <dbReference type="EMBL" id="PRQ55040.1"/>
    </source>
</evidence>
<dbReference type="Gene3D" id="3.80.10.10">
    <property type="entry name" value="Ribonuclease Inhibitor"/>
    <property type="match status" value="2"/>
</dbReference>
<keyword evidence="1" id="KW-0611">Plant defense</keyword>
<protein>
    <submittedName>
        <fullName evidence="2">Putative leucine-rich repeat domain, L domain-containing protein</fullName>
    </submittedName>
</protein>
<dbReference type="EMBL" id="PDCK01000039">
    <property type="protein sequence ID" value="PRQ55040.1"/>
    <property type="molecule type" value="Genomic_DNA"/>
</dbReference>
<dbReference type="STRING" id="74649.A0A2P6S8L8"/>
<sequence length="232" mass="25596">MPLSILRALKILTCGSLVSFPRGGLPSNLIFLSIFECDQLEALPRGNDNVSSLQTLLLGSCGGLASILEEGFPPNLIKLHIFGPKSCKPLSEWGLHHLDRLTSLKGLCISGVDPDLVSFPPKEVLLPTSLINLRIGGFPNLKRLSSSFQSLTSLESLSIDRCPKLASIIGEQEDHLPLSLTQLRIYKGCPLLAKRYQTGKGRYWPKEIAHIPYVYVGDFKDEAKADRWYLPS</sequence>
<reference evidence="2 3" key="1">
    <citation type="journal article" date="2018" name="Nat. Genet.">
        <title>The Rosa genome provides new insights in the design of modern roses.</title>
        <authorList>
            <person name="Bendahmane M."/>
        </authorList>
    </citation>
    <scope>NUCLEOTIDE SEQUENCE [LARGE SCALE GENOMIC DNA]</scope>
    <source>
        <strain evidence="3">cv. Old Blush</strain>
    </source>
</reference>
<dbReference type="Gramene" id="PRQ55040">
    <property type="protein sequence ID" value="PRQ55040"/>
    <property type="gene ID" value="RchiOBHm_Chr1g0320231"/>
</dbReference>
<organism evidence="2 3">
    <name type="scientific">Rosa chinensis</name>
    <name type="common">China rose</name>
    <dbReference type="NCBI Taxonomy" id="74649"/>
    <lineage>
        <taxon>Eukaryota</taxon>
        <taxon>Viridiplantae</taxon>
        <taxon>Streptophyta</taxon>
        <taxon>Embryophyta</taxon>
        <taxon>Tracheophyta</taxon>
        <taxon>Spermatophyta</taxon>
        <taxon>Magnoliopsida</taxon>
        <taxon>eudicotyledons</taxon>
        <taxon>Gunneridae</taxon>
        <taxon>Pentapetalae</taxon>
        <taxon>rosids</taxon>
        <taxon>fabids</taxon>
        <taxon>Rosales</taxon>
        <taxon>Rosaceae</taxon>
        <taxon>Rosoideae</taxon>
        <taxon>Rosoideae incertae sedis</taxon>
        <taxon>Rosa</taxon>
    </lineage>
</organism>
<accession>A0A2P6S8L8</accession>
<dbReference type="GO" id="GO:0006952">
    <property type="term" value="P:defense response"/>
    <property type="evidence" value="ECO:0007669"/>
    <property type="project" value="UniProtKB-KW"/>
</dbReference>
<comment type="caution">
    <text evidence="2">The sequence shown here is derived from an EMBL/GenBank/DDBJ whole genome shotgun (WGS) entry which is preliminary data.</text>
</comment>
<dbReference type="Proteomes" id="UP000238479">
    <property type="component" value="Chromosome 1"/>
</dbReference>
<dbReference type="AlphaFoldDB" id="A0A2P6S8L8"/>
<keyword evidence="3" id="KW-1185">Reference proteome</keyword>
<dbReference type="SUPFAM" id="SSF52058">
    <property type="entry name" value="L domain-like"/>
    <property type="match status" value="1"/>
</dbReference>